<organism evidence="2">
    <name type="scientific">freshwater sediment metagenome</name>
    <dbReference type="NCBI Taxonomy" id="556182"/>
    <lineage>
        <taxon>unclassified sequences</taxon>
        <taxon>metagenomes</taxon>
        <taxon>ecological metagenomes</taxon>
    </lineage>
</organism>
<evidence type="ECO:0000313" key="2">
    <source>
        <dbReference type="EMBL" id="CAJ0860295.1"/>
    </source>
</evidence>
<feature type="compositionally biased region" description="Basic and acidic residues" evidence="1">
    <location>
        <begin position="145"/>
        <end position="158"/>
    </location>
</feature>
<reference evidence="2" key="1">
    <citation type="submission" date="2023-07" db="EMBL/GenBank/DDBJ databases">
        <authorList>
            <person name="Pelsma A.J. K."/>
        </authorList>
    </citation>
    <scope>NUCLEOTIDE SEQUENCE</scope>
</reference>
<evidence type="ECO:0000256" key="1">
    <source>
        <dbReference type="SAM" id="MobiDB-lite"/>
    </source>
</evidence>
<dbReference type="AlphaFoldDB" id="A0AA48RDJ3"/>
<gene>
    <name evidence="2" type="ORF">AMST5_01289</name>
</gene>
<dbReference type="EMBL" id="OY288114">
    <property type="protein sequence ID" value="CAJ0860295.1"/>
    <property type="molecule type" value="Genomic_DNA"/>
</dbReference>
<proteinExistence type="predicted"/>
<accession>A0AA48RDJ3</accession>
<name>A0AA48RDJ3_9ZZZZ</name>
<protein>
    <submittedName>
        <fullName evidence="2">Uncharacterized protein</fullName>
    </submittedName>
</protein>
<feature type="region of interest" description="Disordered" evidence="1">
    <location>
        <begin position="145"/>
        <end position="172"/>
    </location>
</feature>
<sequence length="172" mass="19948">MSTKDMFSLTASMGRPEQFNMQLVRAFRRGSLDPEACAWLADFFEKGGAGKLKFTITGSRVGNLHQRKRTNIGAVWRFRMLTEECRTKEEAFARAKRELNIGKNRAQEYWVRIREDIAAEAEDPYRGEAYQGWKEAVEQERIANERGYCDWPQQDHHPFPTKQLGGSEIVEE</sequence>